<evidence type="ECO:0000256" key="2">
    <source>
        <dbReference type="ARBA" id="ARBA00004123"/>
    </source>
</evidence>
<keyword evidence="12" id="KW-1185">Reference proteome</keyword>
<dbReference type="SUPFAM" id="SSF140984">
    <property type="entry name" value="PTPA-like"/>
    <property type="match status" value="1"/>
</dbReference>
<dbReference type="EMBL" id="JASBNA010000074">
    <property type="protein sequence ID" value="KAK7678271.1"/>
    <property type="molecule type" value="Genomic_DNA"/>
</dbReference>
<sequence length="422" mass="47790">MAKQNQWTEPSKKIFDGSDIARFQRSLAKKKIHHTLAAVIEKVKGCEVPKDVLSLNIVTKEKANIPPPTRKMEPLLNLPPPSQNQEEKAEIEKLNDQPVLDNYQGILKILQTLNTYIDQNPPLKGPRRFGNLACRDWHDNLIENIDNLLISNLKIDSKIRIDGFLSEIKHYILNSFGSQLRLDYGTGHELSFLAFLGGLFELKILDIKKLSGAEFLEPAGSHGVWGLDDHFHLIYILGAAQFNGSQNMMIPSVLLVLSEHTISSYKLCNLYVNAIAFIHKIKLGPFNEHSPIIFDIHATVSLWPKVLQGLSKMYEVEVLGKFPVVQHFWFGAVLYPWRDFETDQELPVFQKEEKEKNEEEFGFLNNNQGIKTTRSNLSMTGAPWASLNTSRPNPKAHTSRPVPNTRFNAPRGTSRPGATNRP</sequence>
<keyword evidence="7 9" id="KW-0413">Isomerase</keyword>
<accession>A0AAW0FLQ5</accession>
<keyword evidence="5 9" id="KW-0963">Cytoplasm</keyword>
<dbReference type="PIRSF" id="PIRSF016325">
    <property type="entry name" value="Phstyr_phstse_ac"/>
    <property type="match status" value="1"/>
</dbReference>
<reference evidence="11 12" key="1">
    <citation type="submission" date="2022-09" db="EMBL/GenBank/DDBJ databases">
        <authorList>
            <person name="Palmer J.M."/>
        </authorList>
    </citation>
    <scope>NUCLEOTIDE SEQUENCE [LARGE SCALE GENOMIC DNA]</scope>
    <source>
        <strain evidence="11 12">DSM 7382</strain>
    </source>
</reference>
<evidence type="ECO:0000313" key="11">
    <source>
        <dbReference type="EMBL" id="KAK7678271.1"/>
    </source>
</evidence>
<name>A0AAW0FLQ5_9APHY</name>
<evidence type="ECO:0000256" key="10">
    <source>
        <dbReference type="SAM" id="MobiDB-lite"/>
    </source>
</evidence>
<dbReference type="InterPro" id="IPR043170">
    <property type="entry name" value="PTPA_C_lid"/>
</dbReference>
<evidence type="ECO:0000256" key="9">
    <source>
        <dbReference type="RuleBase" id="RU361210"/>
    </source>
</evidence>
<comment type="subcellular location">
    <subcellularLocation>
        <location evidence="3 9">Cytoplasm</location>
    </subcellularLocation>
    <subcellularLocation>
        <location evidence="2">Nucleus</location>
    </subcellularLocation>
</comment>
<proteinExistence type="inferred from homology"/>
<evidence type="ECO:0000256" key="8">
    <source>
        <dbReference type="ARBA" id="ARBA00023242"/>
    </source>
</evidence>
<dbReference type="Gene3D" id="1.20.120.1150">
    <property type="match status" value="1"/>
</dbReference>
<evidence type="ECO:0000256" key="7">
    <source>
        <dbReference type="ARBA" id="ARBA00023235"/>
    </source>
</evidence>
<evidence type="ECO:0000256" key="5">
    <source>
        <dbReference type="ARBA" id="ARBA00022490"/>
    </source>
</evidence>
<comment type="caution">
    <text evidence="11">The sequence shown here is derived from an EMBL/GenBank/DDBJ whole genome shotgun (WGS) entry which is preliminary data.</text>
</comment>
<gene>
    <name evidence="11" type="ORF">QCA50_018744</name>
</gene>
<feature type="region of interest" description="Disordered" evidence="10">
    <location>
        <begin position="64"/>
        <end position="85"/>
    </location>
</feature>
<evidence type="ECO:0000256" key="6">
    <source>
        <dbReference type="ARBA" id="ARBA00023110"/>
    </source>
</evidence>
<dbReference type="InterPro" id="IPR004327">
    <property type="entry name" value="Phstyr_phstse_ac"/>
</dbReference>
<evidence type="ECO:0000256" key="3">
    <source>
        <dbReference type="ARBA" id="ARBA00004496"/>
    </source>
</evidence>
<dbReference type="GO" id="GO:0005737">
    <property type="term" value="C:cytoplasm"/>
    <property type="evidence" value="ECO:0007669"/>
    <property type="project" value="UniProtKB-SubCell"/>
</dbReference>
<dbReference type="GO" id="GO:0000159">
    <property type="term" value="C:protein phosphatase type 2A complex"/>
    <property type="evidence" value="ECO:0007669"/>
    <property type="project" value="TreeGrafter"/>
</dbReference>
<keyword evidence="8" id="KW-0539">Nucleus</keyword>
<evidence type="ECO:0000256" key="1">
    <source>
        <dbReference type="ARBA" id="ARBA00000971"/>
    </source>
</evidence>
<dbReference type="AlphaFoldDB" id="A0AAW0FLQ5"/>
<dbReference type="EC" id="5.2.1.8" evidence="9"/>
<dbReference type="GO" id="GO:0005634">
    <property type="term" value="C:nucleus"/>
    <property type="evidence" value="ECO:0007669"/>
    <property type="project" value="UniProtKB-SubCell"/>
</dbReference>
<dbReference type="PANTHER" id="PTHR10012">
    <property type="entry name" value="SERINE/THREONINE-PROTEIN PHOSPHATASE 2A REGULATORY SUBUNIT B"/>
    <property type="match status" value="1"/>
</dbReference>
<organism evidence="11 12">
    <name type="scientific">Cerrena zonata</name>
    <dbReference type="NCBI Taxonomy" id="2478898"/>
    <lineage>
        <taxon>Eukaryota</taxon>
        <taxon>Fungi</taxon>
        <taxon>Dikarya</taxon>
        <taxon>Basidiomycota</taxon>
        <taxon>Agaricomycotina</taxon>
        <taxon>Agaricomycetes</taxon>
        <taxon>Polyporales</taxon>
        <taxon>Cerrenaceae</taxon>
        <taxon>Cerrena</taxon>
    </lineage>
</organism>
<protein>
    <recommendedName>
        <fullName evidence="9">Serine/threonine-protein phosphatase 2A activator</fullName>
        <ecNumber evidence="9">5.2.1.8</ecNumber>
    </recommendedName>
    <alternativeName>
        <fullName evidence="9">Phosphotyrosyl phosphatase activator</fullName>
    </alternativeName>
</protein>
<evidence type="ECO:0000313" key="12">
    <source>
        <dbReference type="Proteomes" id="UP001385951"/>
    </source>
</evidence>
<keyword evidence="6 9" id="KW-0697">Rotamase</keyword>
<dbReference type="PANTHER" id="PTHR10012:SF3">
    <property type="entry name" value="SERINE_THREONINE-PROTEIN PHOSPHATASE 2A ACTIVATOR 1"/>
    <property type="match status" value="1"/>
</dbReference>
<dbReference type="GO" id="GO:0008160">
    <property type="term" value="F:protein tyrosine phosphatase activator activity"/>
    <property type="evidence" value="ECO:0007669"/>
    <property type="project" value="TreeGrafter"/>
</dbReference>
<dbReference type="GO" id="GO:0007052">
    <property type="term" value="P:mitotic spindle organization"/>
    <property type="evidence" value="ECO:0007669"/>
    <property type="project" value="TreeGrafter"/>
</dbReference>
<evidence type="ECO:0000256" key="4">
    <source>
        <dbReference type="ARBA" id="ARBA00011019"/>
    </source>
</evidence>
<comment type="similarity">
    <text evidence="4 9">Belongs to the PTPA-type PPIase family.</text>
</comment>
<comment type="catalytic activity">
    <reaction evidence="1 9">
        <text>[protein]-peptidylproline (omega=180) = [protein]-peptidylproline (omega=0)</text>
        <dbReference type="Rhea" id="RHEA:16237"/>
        <dbReference type="Rhea" id="RHEA-COMP:10747"/>
        <dbReference type="Rhea" id="RHEA-COMP:10748"/>
        <dbReference type="ChEBI" id="CHEBI:83833"/>
        <dbReference type="ChEBI" id="CHEBI:83834"/>
        <dbReference type="EC" id="5.2.1.8"/>
    </reaction>
</comment>
<feature type="region of interest" description="Disordered" evidence="10">
    <location>
        <begin position="372"/>
        <end position="422"/>
    </location>
</feature>
<dbReference type="Pfam" id="PF03095">
    <property type="entry name" value="PTPA"/>
    <property type="match status" value="2"/>
</dbReference>
<dbReference type="Proteomes" id="UP001385951">
    <property type="component" value="Unassembled WGS sequence"/>
</dbReference>
<dbReference type="InterPro" id="IPR037218">
    <property type="entry name" value="PTPA_sf"/>
</dbReference>
<dbReference type="GO" id="GO:0003755">
    <property type="term" value="F:peptidyl-prolyl cis-trans isomerase activity"/>
    <property type="evidence" value="ECO:0007669"/>
    <property type="project" value="UniProtKB-KW"/>
</dbReference>
<comment type="function">
    <text evidence="9">PPIases accelerate the folding of proteins. It catalyzes the cis-trans isomerization of proline imidic peptide bonds in oligopeptides.</text>
</comment>